<dbReference type="InterPro" id="IPR011333">
    <property type="entry name" value="SKP1/BTB/POZ_sf"/>
</dbReference>
<evidence type="ECO:0000313" key="3">
    <source>
        <dbReference type="Proteomes" id="UP000076532"/>
    </source>
</evidence>
<name>A0A166M1P4_9AGAM</name>
<dbReference type="STRING" id="436010.A0A166M1P4"/>
<evidence type="ECO:0008006" key="4">
    <source>
        <dbReference type="Google" id="ProtNLM"/>
    </source>
</evidence>
<evidence type="ECO:0000256" key="1">
    <source>
        <dbReference type="SAM" id="MobiDB-lite"/>
    </source>
</evidence>
<dbReference type="AlphaFoldDB" id="A0A166M1P4"/>
<accession>A0A166M1P4</accession>
<evidence type="ECO:0000313" key="2">
    <source>
        <dbReference type="EMBL" id="KZP23545.1"/>
    </source>
</evidence>
<sequence length="337" mass="38141">MSAVSTSINEDKRVEEDADTTNTPPSDPVRSASLWFEDGNIIFQAQGKQFKIYRGLLSLQSTVFKDMFSVPQPSVGESLVEGCPIVYLSDAAADLEYVLEAIFLRRWVAVAESIPIKAVGAFLRLGNKYEIEVLRAEALKRLFFEFPWDILAFNQVYDTDARGTLIQDDDWTWIDAANLAREQNVLSVLPIALYWCCREWSVAQLEEGQRRPDGTIATLSPVNERACFRAYSELLKLKENTWAWALATKTAHGCENQVCSMERVQAMRDHLFPTSVSGCLQRWKERYTKGLCLSCTTTANKLQNQGQKETWNALPSAFGLPSWEELVKDRAECLNMV</sequence>
<dbReference type="EMBL" id="KV417532">
    <property type="protein sequence ID" value="KZP23545.1"/>
    <property type="molecule type" value="Genomic_DNA"/>
</dbReference>
<feature type="region of interest" description="Disordered" evidence="1">
    <location>
        <begin position="1"/>
        <end position="29"/>
    </location>
</feature>
<keyword evidence="3" id="KW-1185">Reference proteome</keyword>
<protein>
    <recommendedName>
        <fullName evidence="4">BTB domain-containing protein</fullName>
    </recommendedName>
</protein>
<reference evidence="2 3" key="1">
    <citation type="journal article" date="2016" name="Mol. Biol. Evol.">
        <title>Comparative Genomics of Early-Diverging Mushroom-Forming Fungi Provides Insights into the Origins of Lignocellulose Decay Capabilities.</title>
        <authorList>
            <person name="Nagy L.G."/>
            <person name="Riley R."/>
            <person name="Tritt A."/>
            <person name="Adam C."/>
            <person name="Daum C."/>
            <person name="Floudas D."/>
            <person name="Sun H."/>
            <person name="Yadav J.S."/>
            <person name="Pangilinan J."/>
            <person name="Larsson K.H."/>
            <person name="Matsuura K."/>
            <person name="Barry K."/>
            <person name="Labutti K."/>
            <person name="Kuo R."/>
            <person name="Ohm R.A."/>
            <person name="Bhattacharya S.S."/>
            <person name="Shirouzu T."/>
            <person name="Yoshinaga Y."/>
            <person name="Martin F.M."/>
            <person name="Grigoriev I.V."/>
            <person name="Hibbett D.S."/>
        </authorList>
    </citation>
    <scope>NUCLEOTIDE SEQUENCE [LARGE SCALE GENOMIC DNA]</scope>
    <source>
        <strain evidence="2 3">CBS 109695</strain>
    </source>
</reference>
<proteinExistence type="predicted"/>
<gene>
    <name evidence="2" type="ORF">FIBSPDRAFT_823545</name>
</gene>
<dbReference type="Gene3D" id="3.30.710.10">
    <property type="entry name" value="Potassium Channel Kv1.1, Chain A"/>
    <property type="match status" value="1"/>
</dbReference>
<organism evidence="2 3">
    <name type="scientific">Athelia psychrophila</name>
    <dbReference type="NCBI Taxonomy" id="1759441"/>
    <lineage>
        <taxon>Eukaryota</taxon>
        <taxon>Fungi</taxon>
        <taxon>Dikarya</taxon>
        <taxon>Basidiomycota</taxon>
        <taxon>Agaricomycotina</taxon>
        <taxon>Agaricomycetes</taxon>
        <taxon>Agaricomycetidae</taxon>
        <taxon>Atheliales</taxon>
        <taxon>Atheliaceae</taxon>
        <taxon>Athelia</taxon>
    </lineage>
</organism>
<dbReference type="OrthoDB" id="3217871at2759"/>
<dbReference type="Proteomes" id="UP000076532">
    <property type="component" value="Unassembled WGS sequence"/>
</dbReference>